<feature type="compositionally biased region" description="Basic and acidic residues" evidence="4">
    <location>
        <begin position="111"/>
        <end position="132"/>
    </location>
</feature>
<dbReference type="PANTHER" id="PTHR13475:SF3">
    <property type="entry name" value="NEUGRIN"/>
    <property type="match status" value="1"/>
</dbReference>
<feature type="compositionally biased region" description="Basic and acidic residues" evidence="4">
    <location>
        <begin position="69"/>
        <end position="103"/>
    </location>
</feature>
<evidence type="ECO:0000313" key="5">
    <source>
        <dbReference type="EMBL" id="EKD01785.1"/>
    </source>
</evidence>
<comment type="caution">
    <text evidence="5">The sequence shown here is derived from an EMBL/GenBank/DDBJ whole genome shotgun (WGS) entry which is preliminary data.</text>
</comment>
<feature type="region of interest" description="Disordered" evidence="4">
    <location>
        <begin position="28"/>
        <end position="189"/>
    </location>
</feature>
<dbReference type="eggNOG" id="ENOG502R2FK">
    <property type="taxonomic scope" value="Eukaryota"/>
</dbReference>
<organism evidence="5 6">
    <name type="scientific">Trichosporon asahii var. asahii (strain CBS 8904)</name>
    <name type="common">Yeast</name>
    <dbReference type="NCBI Taxonomy" id="1220162"/>
    <lineage>
        <taxon>Eukaryota</taxon>
        <taxon>Fungi</taxon>
        <taxon>Dikarya</taxon>
        <taxon>Basidiomycota</taxon>
        <taxon>Agaricomycotina</taxon>
        <taxon>Tremellomycetes</taxon>
        <taxon>Trichosporonales</taxon>
        <taxon>Trichosporonaceae</taxon>
        <taxon>Trichosporon</taxon>
    </lineage>
</organism>
<dbReference type="STRING" id="1220162.K1VCU0"/>
<comment type="function">
    <text evidence="1">Required for respiratory activity and maintenance and expression of the mitochondrial genome.</text>
</comment>
<dbReference type="OrthoDB" id="5578174at2759"/>
<comment type="similarity">
    <text evidence="2">Belongs to the RRG9 family.</text>
</comment>
<dbReference type="InterPro" id="IPR010487">
    <property type="entry name" value="NGRN/Rrg9"/>
</dbReference>
<evidence type="ECO:0000256" key="2">
    <source>
        <dbReference type="ARBA" id="ARBA00010895"/>
    </source>
</evidence>
<evidence type="ECO:0000313" key="6">
    <source>
        <dbReference type="Proteomes" id="UP000006757"/>
    </source>
</evidence>
<dbReference type="Proteomes" id="UP000006757">
    <property type="component" value="Unassembled WGS sequence"/>
</dbReference>
<feature type="compositionally biased region" description="Low complexity" evidence="4">
    <location>
        <begin position="146"/>
        <end position="156"/>
    </location>
</feature>
<name>K1VCU0_TRIAC</name>
<evidence type="ECO:0000256" key="3">
    <source>
        <dbReference type="ARBA" id="ARBA00013566"/>
    </source>
</evidence>
<evidence type="ECO:0000256" key="4">
    <source>
        <dbReference type="SAM" id="MobiDB-lite"/>
    </source>
</evidence>
<dbReference type="Pfam" id="PF12824">
    <property type="entry name" value="MRP-L20"/>
    <property type="match status" value="1"/>
</dbReference>
<keyword evidence="6" id="KW-1185">Reference proteome</keyword>
<feature type="compositionally biased region" description="Low complexity" evidence="4">
    <location>
        <begin position="36"/>
        <end position="49"/>
    </location>
</feature>
<evidence type="ECO:0000256" key="1">
    <source>
        <dbReference type="ARBA" id="ARBA00003548"/>
    </source>
</evidence>
<sequence length="280" mass="31099">MASLLRGSVSGASRLCSTSCLRQLSTAAGSAAGQFSSHSTTPSSTTVGTRGSLPETSASAALTRSYSDYSRRSYRDDRPRRPREERQGRWDNDRSHDERRFDYRGPQSRGPPRDPRARWADRDRDQSGRPDRSPSLSRPLRGADDPAPSSEPSSSTPKRRWNPTKKLTHATMSAIRELHRQDPEQWSKPALSKQFGVSYEAIGRILKSNWREKEAAKAAPASTAAMAAMKGGSMAAPGKWSLGDEEGMTIAETTDPAAFVRKAYEMKRKLEAERREEERD</sequence>
<proteinExistence type="inferred from homology"/>
<dbReference type="GO" id="GO:0005634">
    <property type="term" value="C:nucleus"/>
    <property type="evidence" value="ECO:0007669"/>
    <property type="project" value="TreeGrafter"/>
</dbReference>
<dbReference type="EMBL" id="AMBO01000310">
    <property type="protein sequence ID" value="EKD01785.1"/>
    <property type="molecule type" value="Genomic_DNA"/>
</dbReference>
<accession>K1VCU0</accession>
<dbReference type="InParanoid" id="K1VCU0"/>
<dbReference type="HOGENOM" id="CLU_994627_0_0_1"/>
<feature type="compositionally biased region" description="Basic residues" evidence="4">
    <location>
        <begin position="157"/>
        <end position="168"/>
    </location>
</feature>
<protein>
    <recommendedName>
        <fullName evidence="3">Required for respiratory growth protein 9, mitochondrial</fullName>
    </recommendedName>
</protein>
<reference evidence="5 6" key="1">
    <citation type="journal article" date="2012" name="Eukaryot. Cell">
        <title>Genome sequence of the Trichosporon asahii environmental strain CBS 8904.</title>
        <authorList>
            <person name="Yang R.Y."/>
            <person name="Li H.T."/>
            <person name="Zhu H."/>
            <person name="Zhou G.P."/>
            <person name="Wang M."/>
            <person name="Wang L."/>
        </authorList>
    </citation>
    <scope>NUCLEOTIDE SEQUENCE [LARGE SCALE GENOMIC DNA]</scope>
    <source>
        <strain evidence="5 6">CBS 8904</strain>
    </source>
</reference>
<gene>
    <name evidence="5" type="ORF">A1Q2_03848</name>
</gene>
<feature type="compositionally biased region" description="Basic and acidic residues" evidence="4">
    <location>
        <begin position="176"/>
        <end position="185"/>
    </location>
</feature>
<dbReference type="PANTHER" id="PTHR13475">
    <property type="entry name" value="NEUGRIN"/>
    <property type="match status" value="1"/>
</dbReference>
<dbReference type="AlphaFoldDB" id="K1VCU0"/>